<sequence>MKPSWMTSVYATEYSPPISVYRIATAAEVHTASVEEMSMTTLIVPPVATNTGSCCLRITQSTKNTRYPQDIAYETGNENNSSYGVAIFLLKWVHEDVYIRHPSSADLSDSCQLLSSVSLLPFFSVLSSLSSLFLPLFFLSSSSGGLLRQATMQSRTRWCLSVAPE</sequence>
<dbReference type="EMBL" id="SRLO01000103">
    <property type="protein sequence ID" value="TNN75473.1"/>
    <property type="molecule type" value="Genomic_DNA"/>
</dbReference>
<comment type="caution">
    <text evidence="2">The sequence shown here is derived from an EMBL/GenBank/DDBJ whole genome shotgun (WGS) entry which is preliminary data.</text>
</comment>
<keyword evidence="1" id="KW-0812">Transmembrane</keyword>
<organism evidence="2 3">
    <name type="scientific">Liparis tanakae</name>
    <name type="common">Tanaka's snailfish</name>
    <dbReference type="NCBI Taxonomy" id="230148"/>
    <lineage>
        <taxon>Eukaryota</taxon>
        <taxon>Metazoa</taxon>
        <taxon>Chordata</taxon>
        <taxon>Craniata</taxon>
        <taxon>Vertebrata</taxon>
        <taxon>Euteleostomi</taxon>
        <taxon>Actinopterygii</taxon>
        <taxon>Neopterygii</taxon>
        <taxon>Teleostei</taxon>
        <taxon>Neoteleostei</taxon>
        <taxon>Acanthomorphata</taxon>
        <taxon>Eupercaria</taxon>
        <taxon>Perciformes</taxon>
        <taxon>Cottioidei</taxon>
        <taxon>Cottales</taxon>
        <taxon>Liparidae</taxon>
        <taxon>Liparis</taxon>
    </lineage>
</organism>
<accession>A0A4Z2IEJ5</accession>
<keyword evidence="1" id="KW-0472">Membrane</keyword>
<name>A0A4Z2IEJ5_9TELE</name>
<reference evidence="2 3" key="1">
    <citation type="submission" date="2019-03" db="EMBL/GenBank/DDBJ databases">
        <title>First draft genome of Liparis tanakae, snailfish: a comprehensive survey of snailfish specific genes.</title>
        <authorList>
            <person name="Kim W."/>
            <person name="Song I."/>
            <person name="Jeong J.-H."/>
            <person name="Kim D."/>
            <person name="Kim S."/>
            <person name="Ryu S."/>
            <person name="Song J.Y."/>
            <person name="Lee S.K."/>
        </authorList>
    </citation>
    <scope>NUCLEOTIDE SEQUENCE [LARGE SCALE GENOMIC DNA]</scope>
    <source>
        <tissue evidence="2">Muscle</tissue>
    </source>
</reference>
<dbReference type="Proteomes" id="UP000314294">
    <property type="component" value="Unassembled WGS sequence"/>
</dbReference>
<evidence type="ECO:0000256" key="1">
    <source>
        <dbReference type="SAM" id="Phobius"/>
    </source>
</evidence>
<protein>
    <submittedName>
        <fullName evidence="2">Uncharacterized protein</fullName>
    </submittedName>
</protein>
<keyword evidence="1" id="KW-1133">Transmembrane helix</keyword>
<dbReference type="AlphaFoldDB" id="A0A4Z2IEJ5"/>
<proteinExistence type="predicted"/>
<feature type="transmembrane region" description="Helical" evidence="1">
    <location>
        <begin position="119"/>
        <end position="139"/>
    </location>
</feature>
<evidence type="ECO:0000313" key="3">
    <source>
        <dbReference type="Proteomes" id="UP000314294"/>
    </source>
</evidence>
<evidence type="ECO:0000313" key="2">
    <source>
        <dbReference type="EMBL" id="TNN75473.1"/>
    </source>
</evidence>
<keyword evidence="3" id="KW-1185">Reference proteome</keyword>
<gene>
    <name evidence="2" type="ORF">EYF80_014285</name>
</gene>